<evidence type="ECO:0000259" key="11">
    <source>
        <dbReference type="Pfam" id="PF01529"/>
    </source>
</evidence>
<comment type="caution">
    <text evidence="13">The sequence shown here is derived from an EMBL/GenBank/DDBJ whole genome shotgun (WGS) entry which is preliminary data.</text>
</comment>
<keyword evidence="6" id="KW-0564">Palmitate</keyword>
<comment type="similarity">
    <text evidence="10">Belongs to the DHHC palmitoyltransferase family.</text>
</comment>
<protein>
    <recommendedName>
        <fullName evidence="10">Palmitoyltransferase</fullName>
        <ecNumber evidence="10">2.3.1.225</ecNumber>
    </recommendedName>
</protein>
<feature type="transmembrane region" description="Helical" evidence="10">
    <location>
        <begin position="159"/>
        <end position="183"/>
    </location>
</feature>
<evidence type="ECO:0000256" key="10">
    <source>
        <dbReference type="RuleBase" id="RU079119"/>
    </source>
</evidence>
<keyword evidence="4 10" id="KW-1133">Transmembrane helix</keyword>
<keyword evidence="7" id="KW-0449">Lipoprotein</keyword>
<dbReference type="PROSITE" id="PS50216">
    <property type="entry name" value="DHHC"/>
    <property type="match status" value="1"/>
</dbReference>
<dbReference type="PANTHER" id="PTHR22883">
    <property type="entry name" value="ZINC FINGER DHHC DOMAIN CONTAINING PROTEIN"/>
    <property type="match status" value="1"/>
</dbReference>
<comment type="catalytic activity">
    <reaction evidence="9 10">
        <text>L-cysteinyl-[protein] + hexadecanoyl-CoA = S-hexadecanoyl-L-cysteinyl-[protein] + CoA</text>
        <dbReference type="Rhea" id="RHEA:36683"/>
        <dbReference type="Rhea" id="RHEA-COMP:10131"/>
        <dbReference type="Rhea" id="RHEA-COMP:11032"/>
        <dbReference type="ChEBI" id="CHEBI:29950"/>
        <dbReference type="ChEBI" id="CHEBI:57287"/>
        <dbReference type="ChEBI" id="CHEBI:57379"/>
        <dbReference type="ChEBI" id="CHEBI:74151"/>
        <dbReference type="EC" id="2.3.1.225"/>
    </reaction>
</comment>
<proteinExistence type="inferred from homology"/>
<dbReference type="GO" id="GO:0006612">
    <property type="term" value="P:protein targeting to membrane"/>
    <property type="evidence" value="ECO:0007669"/>
    <property type="project" value="TreeGrafter"/>
</dbReference>
<dbReference type="Proteomes" id="UP000245699">
    <property type="component" value="Unassembled WGS sequence"/>
</dbReference>
<evidence type="ECO:0000256" key="7">
    <source>
        <dbReference type="ARBA" id="ARBA00023288"/>
    </source>
</evidence>
<evidence type="ECO:0000256" key="4">
    <source>
        <dbReference type="ARBA" id="ARBA00022989"/>
    </source>
</evidence>
<keyword evidence="5 10" id="KW-0472">Membrane</keyword>
<keyword evidence="2 10" id="KW-0808">Transferase</keyword>
<dbReference type="Pfam" id="PF01529">
    <property type="entry name" value="DHHC"/>
    <property type="match status" value="1"/>
</dbReference>
<reference evidence="13 14" key="1">
    <citation type="journal article" date="2018" name="MBio">
        <title>Comparative Genomics Reveals the Core Gene Toolbox for the Fungus-Insect Symbiosis.</title>
        <authorList>
            <person name="Wang Y."/>
            <person name="Stata M."/>
            <person name="Wang W."/>
            <person name="Stajich J.E."/>
            <person name="White M.M."/>
            <person name="Moncalvo J.M."/>
        </authorList>
    </citation>
    <scope>NUCLEOTIDE SEQUENCE [LARGE SCALE GENOMIC DNA]</scope>
    <source>
        <strain evidence="13 14">AUS-77-4</strain>
    </source>
</reference>
<dbReference type="EMBL" id="MBFT01000646">
    <property type="protein sequence ID" value="PVU88238.1"/>
    <property type="molecule type" value="Genomic_DNA"/>
</dbReference>
<feature type="transmembrane region" description="Helical" evidence="10">
    <location>
        <begin position="66"/>
        <end position="87"/>
    </location>
</feature>
<organism evidence="13 14">
    <name type="scientific">Furculomyces boomerangus</name>
    <dbReference type="NCBI Taxonomy" id="61424"/>
    <lineage>
        <taxon>Eukaryota</taxon>
        <taxon>Fungi</taxon>
        <taxon>Fungi incertae sedis</taxon>
        <taxon>Zoopagomycota</taxon>
        <taxon>Kickxellomycotina</taxon>
        <taxon>Harpellomycetes</taxon>
        <taxon>Harpellales</taxon>
        <taxon>Harpellaceae</taxon>
        <taxon>Furculomyces</taxon>
    </lineage>
</organism>
<dbReference type="InterPro" id="IPR001594">
    <property type="entry name" value="Palmitoyltrfase_DHHC"/>
</dbReference>
<keyword evidence="8 10" id="KW-0012">Acyltransferase</keyword>
<keyword evidence="3 10" id="KW-0812">Transmembrane</keyword>
<feature type="transmembrane region" description="Helical" evidence="10">
    <location>
        <begin position="33"/>
        <end position="51"/>
    </location>
</feature>
<feature type="transmembrane region" description="Helical" evidence="10">
    <location>
        <begin position="6"/>
        <end position="26"/>
    </location>
</feature>
<evidence type="ECO:0000313" key="12">
    <source>
        <dbReference type="EMBL" id="PVU88238.1"/>
    </source>
</evidence>
<dbReference type="InterPro" id="IPR039859">
    <property type="entry name" value="PFA4/ZDH16/20/ERF2-like"/>
</dbReference>
<dbReference type="OrthoDB" id="9909019at2759"/>
<dbReference type="EC" id="2.3.1.225" evidence="10"/>
<name>A0A2T9Z108_9FUNG</name>
<evidence type="ECO:0000256" key="5">
    <source>
        <dbReference type="ARBA" id="ARBA00023136"/>
    </source>
</evidence>
<gene>
    <name evidence="13" type="ORF">BB559_001743</name>
    <name evidence="12" type="ORF">BB559_005661</name>
</gene>
<evidence type="ECO:0000256" key="8">
    <source>
        <dbReference type="ARBA" id="ARBA00023315"/>
    </source>
</evidence>
<comment type="subcellular location">
    <subcellularLocation>
        <location evidence="1">Membrane</location>
        <topology evidence="1">Multi-pass membrane protein</topology>
    </subcellularLocation>
</comment>
<feature type="domain" description="Palmitoyltransferase DHHC" evidence="11">
    <location>
        <begin position="115"/>
        <end position="258"/>
    </location>
</feature>
<comment type="domain">
    <text evidence="10">The DHHC domain is required for palmitoyltransferase activity.</text>
</comment>
<accession>A0A2T9Z108</accession>
<feature type="transmembrane region" description="Helical" evidence="10">
    <location>
        <begin position="224"/>
        <end position="241"/>
    </location>
</feature>
<evidence type="ECO:0000256" key="6">
    <source>
        <dbReference type="ARBA" id="ARBA00023139"/>
    </source>
</evidence>
<evidence type="ECO:0000256" key="2">
    <source>
        <dbReference type="ARBA" id="ARBA00022679"/>
    </source>
</evidence>
<evidence type="ECO:0000256" key="9">
    <source>
        <dbReference type="ARBA" id="ARBA00048048"/>
    </source>
</evidence>
<evidence type="ECO:0000256" key="3">
    <source>
        <dbReference type="ARBA" id="ARBA00022692"/>
    </source>
</evidence>
<evidence type="ECO:0000256" key="1">
    <source>
        <dbReference type="ARBA" id="ARBA00004141"/>
    </source>
</evidence>
<dbReference type="GO" id="GO:0016020">
    <property type="term" value="C:membrane"/>
    <property type="evidence" value="ECO:0007669"/>
    <property type="project" value="UniProtKB-SubCell"/>
</dbReference>
<dbReference type="EMBL" id="MBFT01000087">
    <property type="protein sequence ID" value="PVU98236.1"/>
    <property type="molecule type" value="Genomic_DNA"/>
</dbReference>
<dbReference type="AlphaFoldDB" id="A0A2T9Z108"/>
<dbReference type="GO" id="GO:0005794">
    <property type="term" value="C:Golgi apparatus"/>
    <property type="evidence" value="ECO:0007669"/>
    <property type="project" value="TreeGrafter"/>
</dbReference>
<dbReference type="GO" id="GO:0005783">
    <property type="term" value="C:endoplasmic reticulum"/>
    <property type="evidence" value="ECO:0007669"/>
    <property type="project" value="TreeGrafter"/>
</dbReference>
<keyword evidence="14" id="KW-1185">Reference proteome</keyword>
<evidence type="ECO:0000313" key="13">
    <source>
        <dbReference type="EMBL" id="PVU98236.1"/>
    </source>
</evidence>
<dbReference type="GO" id="GO:0019706">
    <property type="term" value="F:protein-cysteine S-palmitoyltransferase activity"/>
    <property type="evidence" value="ECO:0007669"/>
    <property type="project" value="UniProtKB-EC"/>
</dbReference>
<sequence>MEFETIVVPIIVIILVYIFILIIGPLNTFRANPLVQIFFVALYSAGLYIFVVDSLQVLEEAEVNNFYIAVIWLQVFTNLYFYLYCCVSDPGKITKSNIKNALEIFNYDRIIFFPSECKTCKLPKPARSKHCSMCNRCVAMYDHHCIWFNNCMGLQNYRYFLFFLASLLFLLITASSFFLYSVFKINYMNVLSKFQSRFITDKSFSIMKEIIATTLFASPYTSSLALFLLFLVPIIAFFLVYQTRLWLIGKTSNESEKWADIEDAIHDKIGILEIIEPQNQDSDDRPKILVENISMIKNMYNYGWKKNLELLVWPPYL</sequence>
<evidence type="ECO:0000313" key="14">
    <source>
        <dbReference type="Proteomes" id="UP000245699"/>
    </source>
</evidence>